<keyword evidence="11 17" id="KW-0408">Iron</keyword>
<feature type="binding site" evidence="17">
    <location>
        <position position="10"/>
    </location>
    <ligand>
        <name>[4Fe-4S] cluster</name>
        <dbReference type="ChEBI" id="CHEBI:49883"/>
    </ligand>
</feature>
<sequence>MKKFLLHTCCAPCSIAVIEELKSQFDVTVFFYNPNIHPQEEYLKRKEQVIKVCTEWGIEMVDADYDPEKWYEKVRGLEQEPEGGSRCSLCFEMRMDVAAKYAKENNFDIWSSSLTFGRNKKSDVISPIGLSLQEKYGVEYFVEDWKKKGRQERSNQLVCDMNIYRQDYCGCAYSLRDRILSKKSSSRAE</sequence>
<comment type="function">
    <text evidence="1 17">Catalyzes the conversion of epoxyqueuosine (oQ) to queuosine (Q), which is a hypermodified base found in the wobble positions of tRNA(Asp), tRNA(Asn), tRNA(His) and tRNA(Tyr).</text>
</comment>
<evidence type="ECO:0000256" key="9">
    <source>
        <dbReference type="ARBA" id="ARBA00022785"/>
    </source>
</evidence>
<dbReference type="InterPro" id="IPR014729">
    <property type="entry name" value="Rossmann-like_a/b/a_fold"/>
</dbReference>
<evidence type="ECO:0000256" key="12">
    <source>
        <dbReference type="ARBA" id="ARBA00023014"/>
    </source>
</evidence>
<evidence type="ECO:0000256" key="10">
    <source>
        <dbReference type="ARBA" id="ARBA00023002"/>
    </source>
</evidence>
<evidence type="ECO:0000256" key="16">
    <source>
        <dbReference type="ARBA" id="ARBA00047415"/>
    </source>
</evidence>
<evidence type="ECO:0000256" key="4">
    <source>
        <dbReference type="ARBA" id="ARBA00012622"/>
    </source>
</evidence>
<gene>
    <name evidence="17" type="primary">queH</name>
    <name evidence="18" type="ORF">A2493_03410</name>
</gene>
<comment type="catalytic activity">
    <reaction evidence="16 17">
        <text>epoxyqueuosine(34) in tRNA + AH2 = queuosine(34) in tRNA + A + H2O</text>
        <dbReference type="Rhea" id="RHEA:32159"/>
        <dbReference type="Rhea" id="RHEA-COMP:18571"/>
        <dbReference type="Rhea" id="RHEA-COMP:18582"/>
        <dbReference type="ChEBI" id="CHEBI:13193"/>
        <dbReference type="ChEBI" id="CHEBI:15377"/>
        <dbReference type="ChEBI" id="CHEBI:17499"/>
        <dbReference type="ChEBI" id="CHEBI:194431"/>
        <dbReference type="ChEBI" id="CHEBI:194443"/>
        <dbReference type="EC" id="1.17.99.6"/>
    </reaction>
</comment>
<keyword evidence="10 17" id="KW-0560">Oxidoreductase</keyword>
<dbReference type="EMBL" id="MFQW01000003">
    <property type="protein sequence ID" value="OGH86723.1"/>
    <property type="molecule type" value="Genomic_DNA"/>
</dbReference>
<accession>A0A1F6NSI0</accession>
<dbReference type="SUPFAM" id="SSF52402">
    <property type="entry name" value="Adenine nucleotide alpha hydrolases-like"/>
    <property type="match status" value="1"/>
</dbReference>
<dbReference type="UniPathway" id="UPA00392"/>
<dbReference type="AlphaFoldDB" id="A0A1F6NSI0"/>
<evidence type="ECO:0000256" key="13">
    <source>
        <dbReference type="ARBA" id="ARBA00023157"/>
    </source>
</evidence>
<organism evidence="18 19">
    <name type="scientific">Candidatus Magasanikbacteria bacterium RIFOXYC12_FULL_33_11</name>
    <dbReference type="NCBI Taxonomy" id="1798701"/>
    <lineage>
        <taxon>Bacteria</taxon>
        <taxon>Candidatus Magasanikiibacteriota</taxon>
    </lineage>
</organism>
<comment type="caution">
    <text evidence="18">The sequence shown here is derived from an EMBL/GenBank/DDBJ whole genome shotgun (WGS) entry which is preliminary data.</text>
</comment>
<keyword evidence="9 17" id="KW-0671">Queuosine biosynthesis</keyword>
<dbReference type="Gene3D" id="3.40.50.620">
    <property type="entry name" value="HUPs"/>
    <property type="match status" value="1"/>
</dbReference>
<protein>
    <recommendedName>
        <fullName evidence="5 17">Epoxyqueuosine reductase QueH</fullName>
        <ecNumber evidence="4 17">1.17.99.6</ecNumber>
    </recommendedName>
    <alternativeName>
        <fullName evidence="15 17">Queuosine biosynthesis protein QueH</fullName>
    </alternativeName>
</protein>
<evidence type="ECO:0000256" key="1">
    <source>
        <dbReference type="ARBA" id="ARBA00002268"/>
    </source>
</evidence>
<keyword evidence="6 17" id="KW-0004">4Fe-4S</keyword>
<name>A0A1F6NSI0_9BACT</name>
<evidence type="ECO:0000256" key="2">
    <source>
        <dbReference type="ARBA" id="ARBA00004691"/>
    </source>
</evidence>
<feature type="binding site" evidence="17">
    <location>
        <position position="87"/>
    </location>
    <ligand>
        <name>[4Fe-4S] cluster</name>
        <dbReference type="ChEBI" id="CHEBI:49883"/>
    </ligand>
</feature>
<evidence type="ECO:0000256" key="11">
    <source>
        <dbReference type="ARBA" id="ARBA00023004"/>
    </source>
</evidence>
<dbReference type="Pfam" id="PF02677">
    <property type="entry name" value="QueH"/>
    <property type="match status" value="1"/>
</dbReference>
<feature type="binding site" evidence="17">
    <location>
        <position position="9"/>
    </location>
    <ligand>
        <name>[4Fe-4S] cluster</name>
        <dbReference type="ChEBI" id="CHEBI:49883"/>
    </ligand>
</feature>
<dbReference type="GO" id="GO:0008616">
    <property type="term" value="P:tRNA queuosine(34) biosynthetic process"/>
    <property type="evidence" value="ECO:0007669"/>
    <property type="project" value="UniProtKB-UniRule"/>
</dbReference>
<evidence type="ECO:0000256" key="17">
    <source>
        <dbReference type="HAMAP-Rule" id="MF_02089"/>
    </source>
</evidence>
<dbReference type="GO" id="GO:0052693">
    <property type="term" value="F:epoxyqueuosine reductase activity"/>
    <property type="evidence" value="ECO:0007669"/>
    <property type="project" value="UniProtKB-UniRule"/>
</dbReference>
<evidence type="ECO:0000256" key="6">
    <source>
        <dbReference type="ARBA" id="ARBA00022485"/>
    </source>
</evidence>
<evidence type="ECO:0000256" key="7">
    <source>
        <dbReference type="ARBA" id="ARBA00022694"/>
    </source>
</evidence>
<keyword evidence="7 17" id="KW-0819">tRNA processing</keyword>
<evidence type="ECO:0000313" key="18">
    <source>
        <dbReference type="EMBL" id="OGH86723.1"/>
    </source>
</evidence>
<evidence type="ECO:0000313" key="19">
    <source>
        <dbReference type="Proteomes" id="UP000178349"/>
    </source>
</evidence>
<dbReference type="Proteomes" id="UP000178349">
    <property type="component" value="Unassembled WGS sequence"/>
</dbReference>
<dbReference type="GO" id="GO:0046872">
    <property type="term" value="F:metal ion binding"/>
    <property type="evidence" value="ECO:0007669"/>
    <property type="project" value="UniProtKB-KW"/>
</dbReference>
<dbReference type="GO" id="GO:0051539">
    <property type="term" value="F:4 iron, 4 sulfur cluster binding"/>
    <property type="evidence" value="ECO:0007669"/>
    <property type="project" value="UniProtKB-UniRule"/>
</dbReference>
<evidence type="ECO:0000256" key="5">
    <source>
        <dbReference type="ARBA" id="ARBA00016895"/>
    </source>
</evidence>
<feature type="binding site" evidence="17">
    <location>
        <position position="90"/>
    </location>
    <ligand>
        <name>[4Fe-4S] cluster</name>
        <dbReference type="ChEBI" id="CHEBI:49883"/>
    </ligand>
</feature>
<comment type="similarity">
    <text evidence="3 17">Belongs to the QueH family.</text>
</comment>
<evidence type="ECO:0000256" key="14">
    <source>
        <dbReference type="ARBA" id="ARBA00023284"/>
    </source>
</evidence>
<dbReference type="EC" id="1.17.99.6" evidence="4 17"/>
<evidence type="ECO:0000256" key="3">
    <source>
        <dbReference type="ARBA" id="ARBA00008207"/>
    </source>
</evidence>
<evidence type="ECO:0000256" key="8">
    <source>
        <dbReference type="ARBA" id="ARBA00022723"/>
    </source>
</evidence>
<comment type="pathway">
    <text evidence="2 17">tRNA modification; tRNA-queuosine biosynthesis.</text>
</comment>
<keyword evidence="12 17" id="KW-0411">Iron-sulfur</keyword>
<dbReference type="HAMAP" id="MF_02089">
    <property type="entry name" value="QueH"/>
    <property type="match status" value="1"/>
</dbReference>
<dbReference type="PANTHER" id="PTHR36701">
    <property type="entry name" value="EPOXYQUEUOSINE REDUCTASE QUEH"/>
    <property type="match status" value="1"/>
</dbReference>
<keyword evidence="13 17" id="KW-1015">Disulfide bond</keyword>
<keyword evidence="14 17" id="KW-0676">Redox-active center</keyword>
<dbReference type="InterPro" id="IPR003828">
    <property type="entry name" value="QueH"/>
</dbReference>
<feature type="disulfide bond" description="Redox-active" evidence="17">
    <location>
        <begin position="169"/>
        <end position="171"/>
    </location>
</feature>
<proteinExistence type="inferred from homology"/>
<dbReference type="PANTHER" id="PTHR36701:SF1">
    <property type="entry name" value="EPOXYQUEUOSINE REDUCTASE QUEH"/>
    <property type="match status" value="1"/>
</dbReference>
<keyword evidence="8 17" id="KW-0479">Metal-binding</keyword>
<reference evidence="18 19" key="1">
    <citation type="journal article" date="2016" name="Nat. Commun.">
        <title>Thousands of microbial genomes shed light on interconnected biogeochemical processes in an aquifer system.</title>
        <authorList>
            <person name="Anantharaman K."/>
            <person name="Brown C.T."/>
            <person name="Hug L.A."/>
            <person name="Sharon I."/>
            <person name="Castelle C.J."/>
            <person name="Probst A.J."/>
            <person name="Thomas B.C."/>
            <person name="Singh A."/>
            <person name="Wilkins M.J."/>
            <person name="Karaoz U."/>
            <person name="Brodie E.L."/>
            <person name="Williams K.H."/>
            <person name="Hubbard S.S."/>
            <person name="Banfield J.F."/>
        </authorList>
    </citation>
    <scope>NUCLEOTIDE SEQUENCE [LARGE SCALE GENOMIC DNA]</scope>
</reference>
<evidence type="ECO:0000256" key="15">
    <source>
        <dbReference type="ARBA" id="ARBA00031446"/>
    </source>
</evidence>